<feature type="transmembrane region" description="Helical" evidence="1">
    <location>
        <begin position="124"/>
        <end position="152"/>
    </location>
</feature>
<comment type="caution">
    <text evidence="2">The sequence shown here is derived from an EMBL/GenBank/DDBJ whole genome shotgun (WGS) entry which is preliminary data.</text>
</comment>
<evidence type="ECO:0000313" key="3">
    <source>
        <dbReference type="Proteomes" id="UP000281406"/>
    </source>
</evidence>
<dbReference type="Proteomes" id="UP000281406">
    <property type="component" value="Unassembled WGS sequence"/>
</dbReference>
<reference evidence="2 3" key="1">
    <citation type="submission" date="2018-10" db="EMBL/GenBank/DDBJ databases">
        <title>Genome assembly for a Yunnan-Guizhou Plateau 3E fish, Anabarilius grahami (Regan), and its evolutionary and genetic applications.</title>
        <authorList>
            <person name="Jiang W."/>
        </authorList>
    </citation>
    <scope>NUCLEOTIDE SEQUENCE [LARGE SCALE GENOMIC DNA]</scope>
    <source>
        <strain evidence="2">AG-KIZ</strain>
        <tissue evidence="2">Muscle</tissue>
    </source>
</reference>
<evidence type="ECO:0000313" key="2">
    <source>
        <dbReference type="EMBL" id="ROI16354.1"/>
    </source>
</evidence>
<dbReference type="AlphaFoldDB" id="A0A3N0XG81"/>
<evidence type="ECO:0000256" key="1">
    <source>
        <dbReference type="SAM" id="Phobius"/>
    </source>
</evidence>
<keyword evidence="1" id="KW-0472">Membrane</keyword>
<keyword evidence="1" id="KW-1133">Transmembrane helix</keyword>
<keyword evidence="3" id="KW-1185">Reference proteome</keyword>
<sequence length="406" mass="45001">METFLKVQSSQPSRSVCGPAAFSVASLEAPLMSEALPYHFISGFCVKMEGVLDATLRLCVCRLMSSMLLCPSVLTHTITAVSLCCCCLLLFTDLAVTLFLLYIWLTESWLTPFYVSSDVIALRFLLFLCQAYGVMLLLTPPLIAVELLVNLLRPQDGRTKGRLEQNSSESDCLSRTVGCFGCLLAWIVSGICSSHDWTLERFSVEACLKRGGCLVTCIPDMDELSWVLPAMVVLLSLTGSLGRLKSRSPPDTQKGKKKHYMPLSQVDSEKAPNSCGVHRTGCVYSEPRWSCPGNDVLCAHQTSLADNYIQKQKQSVFAQSKTDLLLEVTSTERCVFNRSQGKHCWPPERESPCLWRETFTGLVCMLLVCVFPTVVSGNILLIFNLENLVAHSLKLLSQSFNRVPDL</sequence>
<organism evidence="2 3">
    <name type="scientific">Anabarilius grahami</name>
    <name type="common">Kanglang fish</name>
    <name type="synonym">Barilius grahami</name>
    <dbReference type="NCBI Taxonomy" id="495550"/>
    <lineage>
        <taxon>Eukaryota</taxon>
        <taxon>Metazoa</taxon>
        <taxon>Chordata</taxon>
        <taxon>Craniata</taxon>
        <taxon>Vertebrata</taxon>
        <taxon>Euteleostomi</taxon>
        <taxon>Actinopterygii</taxon>
        <taxon>Neopterygii</taxon>
        <taxon>Teleostei</taxon>
        <taxon>Ostariophysi</taxon>
        <taxon>Cypriniformes</taxon>
        <taxon>Xenocyprididae</taxon>
        <taxon>Xenocypridinae</taxon>
        <taxon>Xenocypridinae incertae sedis</taxon>
        <taxon>Anabarilius</taxon>
    </lineage>
</organism>
<feature type="transmembrane region" description="Helical" evidence="1">
    <location>
        <begin position="359"/>
        <end position="383"/>
    </location>
</feature>
<dbReference type="OrthoDB" id="9945889at2759"/>
<proteinExistence type="predicted"/>
<keyword evidence="1" id="KW-0812">Transmembrane</keyword>
<protein>
    <submittedName>
        <fullName evidence="2">Uncharacterized protein</fullName>
    </submittedName>
</protein>
<name>A0A3N0XG81_ANAGA</name>
<gene>
    <name evidence="2" type="ORF">DPX16_12472</name>
</gene>
<dbReference type="EMBL" id="RJVU01075544">
    <property type="protein sequence ID" value="ROI16354.1"/>
    <property type="molecule type" value="Genomic_DNA"/>
</dbReference>
<feature type="transmembrane region" description="Helical" evidence="1">
    <location>
        <begin position="73"/>
        <end position="104"/>
    </location>
</feature>
<accession>A0A3N0XG81</accession>